<protein>
    <submittedName>
        <fullName evidence="2">Uncharacterized protein</fullName>
    </submittedName>
</protein>
<comment type="caution">
    <text evidence="2">The sequence shown here is derived from an EMBL/GenBank/DDBJ whole genome shotgun (WGS) entry which is preliminary data.</text>
</comment>
<name>A0A4Z2HHM5_9TELE</name>
<dbReference type="Proteomes" id="UP000314294">
    <property type="component" value="Unassembled WGS sequence"/>
</dbReference>
<evidence type="ECO:0000256" key="1">
    <source>
        <dbReference type="SAM" id="MobiDB-lite"/>
    </source>
</evidence>
<evidence type="ECO:0000313" key="3">
    <source>
        <dbReference type="Proteomes" id="UP000314294"/>
    </source>
</evidence>
<reference evidence="2 3" key="1">
    <citation type="submission" date="2019-03" db="EMBL/GenBank/DDBJ databases">
        <title>First draft genome of Liparis tanakae, snailfish: a comprehensive survey of snailfish specific genes.</title>
        <authorList>
            <person name="Kim W."/>
            <person name="Song I."/>
            <person name="Jeong J.-H."/>
            <person name="Kim D."/>
            <person name="Kim S."/>
            <person name="Ryu S."/>
            <person name="Song J.Y."/>
            <person name="Lee S.K."/>
        </authorList>
    </citation>
    <scope>NUCLEOTIDE SEQUENCE [LARGE SCALE GENOMIC DNA]</scope>
    <source>
        <tissue evidence="2">Muscle</tissue>
    </source>
</reference>
<dbReference type="EMBL" id="SRLO01000253">
    <property type="protein sequence ID" value="TNN64404.1"/>
    <property type="molecule type" value="Genomic_DNA"/>
</dbReference>
<dbReference type="AlphaFoldDB" id="A0A4Z2HHM5"/>
<feature type="region of interest" description="Disordered" evidence="1">
    <location>
        <begin position="98"/>
        <end position="132"/>
    </location>
</feature>
<accession>A0A4Z2HHM5</accession>
<keyword evidence="3" id="KW-1185">Reference proteome</keyword>
<gene>
    <name evidence="2" type="ORF">EYF80_025354</name>
</gene>
<proteinExistence type="predicted"/>
<feature type="compositionally biased region" description="Basic and acidic residues" evidence="1">
    <location>
        <begin position="98"/>
        <end position="109"/>
    </location>
</feature>
<organism evidence="2 3">
    <name type="scientific">Liparis tanakae</name>
    <name type="common">Tanaka's snailfish</name>
    <dbReference type="NCBI Taxonomy" id="230148"/>
    <lineage>
        <taxon>Eukaryota</taxon>
        <taxon>Metazoa</taxon>
        <taxon>Chordata</taxon>
        <taxon>Craniata</taxon>
        <taxon>Vertebrata</taxon>
        <taxon>Euteleostomi</taxon>
        <taxon>Actinopterygii</taxon>
        <taxon>Neopterygii</taxon>
        <taxon>Teleostei</taxon>
        <taxon>Neoteleostei</taxon>
        <taxon>Acanthomorphata</taxon>
        <taxon>Eupercaria</taxon>
        <taxon>Perciformes</taxon>
        <taxon>Cottioidei</taxon>
        <taxon>Cottales</taxon>
        <taxon>Liparidae</taxon>
        <taxon>Liparis</taxon>
    </lineage>
</organism>
<sequence>MPNLDLHPPPSTSRVSCADTEMPTMYSDVVFSADARSCKRITPLPLLEFIWETCASGVVPQRRKQRVVWGRFPSLRGGEIKLEQERIVWFAESEEITARADRADPDKRATVPPPETSKTPRTTEGGADRTAR</sequence>
<evidence type="ECO:0000313" key="2">
    <source>
        <dbReference type="EMBL" id="TNN64404.1"/>
    </source>
</evidence>